<dbReference type="AlphaFoldDB" id="A0AAD6TNP3"/>
<keyword evidence="4" id="KW-1185">Reference proteome</keyword>
<sequence length="164" mass="17205">MFSKLISAVLLTALAGRALAFNVTINKDLFQANEILKYTFTPVIASCQAQCDQARTTIDACGADDLSCYCAPATTGPLQTCEQCIFTALVVANKPPPDIRAGSNQILAGWNSNCNGTVKPPLAVTLPASWDGPFVAVFPDAVGWVIAATGGLLGSSLIYMLCNM</sequence>
<dbReference type="Proteomes" id="UP001222325">
    <property type="component" value="Unassembled WGS sequence"/>
</dbReference>
<dbReference type="EMBL" id="JARJCN010000108">
    <property type="protein sequence ID" value="KAJ7074908.1"/>
    <property type="molecule type" value="Genomic_DNA"/>
</dbReference>
<keyword evidence="1" id="KW-0472">Membrane</keyword>
<proteinExistence type="predicted"/>
<protein>
    <recommendedName>
        <fullName evidence="5">Extracellular membrane protein CFEM domain-containing protein</fullName>
    </recommendedName>
</protein>
<feature type="signal peptide" evidence="2">
    <location>
        <begin position="1"/>
        <end position="20"/>
    </location>
</feature>
<name>A0AAD6TNP3_9AGAR</name>
<comment type="caution">
    <text evidence="3">The sequence shown here is derived from an EMBL/GenBank/DDBJ whole genome shotgun (WGS) entry which is preliminary data.</text>
</comment>
<evidence type="ECO:0000313" key="3">
    <source>
        <dbReference type="EMBL" id="KAJ7074908.1"/>
    </source>
</evidence>
<accession>A0AAD6TNP3</accession>
<organism evidence="3 4">
    <name type="scientific">Mycena belliarum</name>
    <dbReference type="NCBI Taxonomy" id="1033014"/>
    <lineage>
        <taxon>Eukaryota</taxon>
        <taxon>Fungi</taxon>
        <taxon>Dikarya</taxon>
        <taxon>Basidiomycota</taxon>
        <taxon>Agaricomycotina</taxon>
        <taxon>Agaricomycetes</taxon>
        <taxon>Agaricomycetidae</taxon>
        <taxon>Agaricales</taxon>
        <taxon>Marasmiineae</taxon>
        <taxon>Mycenaceae</taxon>
        <taxon>Mycena</taxon>
    </lineage>
</organism>
<evidence type="ECO:0008006" key="5">
    <source>
        <dbReference type="Google" id="ProtNLM"/>
    </source>
</evidence>
<keyword evidence="1" id="KW-1133">Transmembrane helix</keyword>
<gene>
    <name evidence="3" type="ORF">B0H15DRAFT_956955</name>
</gene>
<evidence type="ECO:0000256" key="2">
    <source>
        <dbReference type="SAM" id="SignalP"/>
    </source>
</evidence>
<feature type="transmembrane region" description="Helical" evidence="1">
    <location>
        <begin position="141"/>
        <end position="162"/>
    </location>
</feature>
<evidence type="ECO:0000256" key="1">
    <source>
        <dbReference type="SAM" id="Phobius"/>
    </source>
</evidence>
<evidence type="ECO:0000313" key="4">
    <source>
        <dbReference type="Proteomes" id="UP001222325"/>
    </source>
</evidence>
<reference evidence="3" key="1">
    <citation type="submission" date="2023-03" db="EMBL/GenBank/DDBJ databases">
        <title>Massive genome expansion in bonnet fungi (Mycena s.s.) driven by repeated elements and novel gene families across ecological guilds.</title>
        <authorList>
            <consortium name="Lawrence Berkeley National Laboratory"/>
            <person name="Harder C.B."/>
            <person name="Miyauchi S."/>
            <person name="Viragh M."/>
            <person name="Kuo A."/>
            <person name="Thoen E."/>
            <person name="Andreopoulos B."/>
            <person name="Lu D."/>
            <person name="Skrede I."/>
            <person name="Drula E."/>
            <person name="Henrissat B."/>
            <person name="Morin E."/>
            <person name="Kohler A."/>
            <person name="Barry K."/>
            <person name="LaButti K."/>
            <person name="Morin E."/>
            <person name="Salamov A."/>
            <person name="Lipzen A."/>
            <person name="Mereny Z."/>
            <person name="Hegedus B."/>
            <person name="Baldrian P."/>
            <person name="Stursova M."/>
            <person name="Weitz H."/>
            <person name="Taylor A."/>
            <person name="Grigoriev I.V."/>
            <person name="Nagy L.G."/>
            <person name="Martin F."/>
            <person name="Kauserud H."/>
        </authorList>
    </citation>
    <scope>NUCLEOTIDE SEQUENCE</scope>
    <source>
        <strain evidence="3">CBHHK173m</strain>
    </source>
</reference>
<keyword evidence="1" id="KW-0812">Transmembrane</keyword>
<feature type="chain" id="PRO_5042018094" description="Extracellular membrane protein CFEM domain-containing protein" evidence="2">
    <location>
        <begin position="21"/>
        <end position="164"/>
    </location>
</feature>
<keyword evidence="2" id="KW-0732">Signal</keyword>